<dbReference type="Proteomes" id="UP001597463">
    <property type="component" value="Unassembled WGS sequence"/>
</dbReference>
<keyword evidence="2" id="KW-1185">Reference proteome</keyword>
<dbReference type="Pfam" id="PF14136">
    <property type="entry name" value="DUF4303"/>
    <property type="match status" value="1"/>
</dbReference>
<comment type="caution">
    <text evidence="1">The sequence shown here is derived from an EMBL/GenBank/DDBJ whole genome shotgun (WGS) entry which is preliminary data.</text>
</comment>
<protein>
    <submittedName>
        <fullName evidence="1">DUF4303 domain-containing protein</fullName>
    </submittedName>
</protein>
<proteinExistence type="predicted"/>
<gene>
    <name evidence="1" type="ORF">ACFSW6_17820</name>
</gene>
<evidence type="ECO:0000313" key="1">
    <source>
        <dbReference type="EMBL" id="MFD2755932.1"/>
    </source>
</evidence>
<evidence type="ECO:0000313" key="2">
    <source>
        <dbReference type="Proteomes" id="UP001597463"/>
    </source>
</evidence>
<dbReference type="RefSeq" id="WP_066471377.1">
    <property type="nucleotide sequence ID" value="NZ_BCNT01000001.1"/>
</dbReference>
<dbReference type="EMBL" id="JBHUMV010000008">
    <property type="protein sequence ID" value="MFD2755932.1"/>
    <property type="molecule type" value="Genomic_DNA"/>
</dbReference>
<reference evidence="2" key="1">
    <citation type="journal article" date="2019" name="Int. J. Syst. Evol. Microbiol.">
        <title>The Global Catalogue of Microorganisms (GCM) 10K type strain sequencing project: providing services to taxonomists for standard genome sequencing and annotation.</title>
        <authorList>
            <consortium name="The Broad Institute Genomics Platform"/>
            <consortium name="The Broad Institute Genome Sequencing Center for Infectious Disease"/>
            <person name="Wu L."/>
            <person name="Ma J."/>
        </authorList>
    </citation>
    <scope>NUCLEOTIDE SEQUENCE [LARGE SCALE GENOMIC DNA]</scope>
    <source>
        <strain evidence="2">TISTR 1906</strain>
    </source>
</reference>
<dbReference type="InterPro" id="IPR025409">
    <property type="entry name" value="DUF4303"/>
</dbReference>
<organism evidence="1 2">
    <name type="scientific">Comamonas terrae</name>
    <dbReference type="NCBI Taxonomy" id="673548"/>
    <lineage>
        <taxon>Bacteria</taxon>
        <taxon>Pseudomonadati</taxon>
        <taxon>Pseudomonadota</taxon>
        <taxon>Betaproteobacteria</taxon>
        <taxon>Burkholderiales</taxon>
        <taxon>Comamonadaceae</taxon>
        <taxon>Comamonas</taxon>
    </lineage>
</organism>
<name>A0ABW5UU41_9BURK</name>
<sequence length="500" mass="54749">MAGTTAFDWQAFEQTLFDAWWQDAQGFLAAHPAERIYAFALGGLYREEDGPIYLPCLAANSEAAYAEDFGGDADGEPDSLGHVRFHPADWRWPELGSDATSARLRQAEVALNAEATSGTVAHWRATEARLLGVLVRVCRSLAQALRSSRWQDRLTEDFICWLSTPDDGEEADLARQCLGDEVFARIFSGNAQQDEERRRIAALPLDDRIRYHIACLQGIPDASLGLDRAHAQSQREAAQTALWHIGGLRVAHALLPLLDKPMQQWQAAFMLARLGVADGQVIAALRMHVLQPAGKREHESGRDWCAAALGALGDSDWLLQQLDADRAALPVQRIAHGIAHPYRAWNSREDTAPIALDYAPLEAALAHRTQAASMLQALASELAPGSGYCTLRAGDVAEAVRGLQSPHALVRMHAAAIVGERALGDAAAQQLLPALAHAIAHEAELSVRRLAMISLRDWRHECAPWRASIAQAAERDASEEIRGIARELLRQLPENRMPAP</sequence>
<accession>A0ABW5UU41</accession>